<dbReference type="OrthoDB" id="9811198at2"/>
<feature type="transmembrane region" description="Helical" evidence="7">
    <location>
        <begin position="127"/>
        <end position="154"/>
    </location>
</feature>
<evidence type="ECO:0000256" key="1">
    <source>
        <dbReference type="ARBA" id="ARBA00004651"/>
    </source>
</evidence>
<evidence type="ECO:0000256" key="5">
    <source>
        <dbReference type="ARBA" id="ARBA00022989"/>
    </source>
</evidence>
<organism evidence="9 10">
    <name type="scientific">Aquitalea magnusonii</name>
    <dbReference type="NCBI Taxonomy" id="332411"/>
    <lineage>
        <taxon>Bacteria</taxon>
        <taxon>Pseudomonadati</taxon>
        <taxon>Pseudomonadota</taxon>
        <taxon>Betaproteobacteria</taxon>
        <taxon>Neisseriales</taxon>
        <taxon>Chromobacteriaceae</taxon>
        <taxon>Aquitalea</taxon>
    </lineage>
</organism>
<evidence type="ECO:0000313" key="10">
    <source>
        <dbReference type="Proteomes" id="UP000248395"/>
    </source>
</evidence>
<comment type="caution">
    <text evidence="9">The sequence shown here is derived from an EMBL/GenBank/DDBJ whole genome shotgun (WGS) entry which is preliminary data.</text>
</comment>
<evidence type="ECO:0000256" key="7">
    <source>
        <dbReference type="RuleBase" id="RU365041"/>
    </source>
</evidence>
<accession>A0A318JHU8</accession>
<dbReference type="RefSeq" id="WP_110313832.1">
    <property type="nucleotide sequence ID" value="NZ_QJKC01000030.1"/>
</dbReference>
<comment type="subcellular location">
    <subcellularLocation>
        <location evidence="7">Cell inner membrane</location>
        <topology evidence="7">Multi-pass membrane protein</topology>
    </subcellularLocation>
    <subcellularLocation>
        <location evidence="1">Cell membrane</location>
        <topology evidence="1">Multi-pass membrane protein</topology>
    </subcellularLocation>
</comment>
<keyword evidence="10" id="KW-1185">Reference proteome</keyword>
<keyword evidence="7" id="KW-0997">Cell inner membrane</keyword>
<reference evidence="9 10" key="1">
    <citation type="submission" date="2018-05" db="EMBL/GenBank/DDBJ databases">
        <title>Genomic Encyclopedia of Type Strains, Phase IV (KMG-IV): sequencing the most valuable type-strain genomes for metagenomic binning, comparative biology and taxonomic classification.</title>
        <authorList>
            <person name="Goeker M."/>
        </authorList>
    </citation>
    <scope>NUCLEOTIDE SEQUENCE [LARGE SCALE GENOMIC DNA]</scope>
    <source>
        <strain evidence="9 10">DSM 25134</strain>
    </source>
</reference>
<evidence type="ECO:0000259" key="8">
    <source>
        <dbReference type="Pfam" id="PF02308"/>
    </source>
</evidence>
<dbReference type="Proteomes" id="UP000248395">
    <property type="component" value="Unassembled WGS sequence"/>
</dbReference>
<comment type="similarity">
    <text evidence="2 7">Belongs to the MgtC/SapB family.</text>
</comment>
<keyword evidence="6 7" id="KW-0472">Membrane</keyword>
<feature type="transmembrane region" description="Helical" evidence="7">
    <location>
        <begin position="20"/>
        <end position="40"/>
    </location>
</feature>
<dbReference type="AlphaFoldDB" id="A0A318JHU8"/>
<evidence type="ECO:0000256" key="3">
    <source>
        <dbReference type="ARBA" id="ARBA00022475"/>
    </source>
</evidence>
<dbReference type="InterPro" id="IPR003416">
    <property type="entry name" value="MgtC/SapB/SrpB/YhiD_fam"/>
</dbReference>
<keyword evidence="3" id="KW-1003">Cell membrane</keyword>
<evidence type="ECO:0000256" key="2">
    <source>
        <dbReference type="ARBA" id="ARBA00009298"/>
    </source>
</evidence>
<feature type="transmembrane region" description="Helical" evidence="7">
    <location>
        <begin position="90"/>
        <end position="107"/>
    </location>
</feature>
<dbReference type="EMBL" id="QJKC01000030">
    <property type="protein sequence ID" value="PXX39832.1"/>
    <property type="molecule type" value="Genomic_DNA"/>
</dbReference>
<sequence length="249" mass="27321">MSLSFAQLLDQYWSAQKWEVNLLITCNLLGGLLLGCLVGYERWSNGRAAGMRTYGLVSMAATGVISMIGYSGFWYGGVHADIMHGDMTRVAQGVLTGVGFLGAGMIMKEGMSISGLTSAASVWMSSVIGILVGVGFYLSAIAVTLLCILCMRVLNWMEDRLPRRFSLFVTLVAKQGHHWTVQQLCTDLRALGVIVHEESIALKVGKDATEWNFLVSALNKHHLINVVDLSREIIQLEHIETFSVQPARN</sequence>
<feature type="domain" description="MgtC/SapB/SrpB/YhiD N-terminal" evidence="8">
    <location>
        <begin position="29"/>
        <end position="159"/>
    </location>
</feature>
<keyword evidence="5 7" id="KW-1133">Transmembrane helix</keyword>
<evidence type="ECO:0000256" key="4">
    <source>
        <dbReference type="ARBA" id="ARBA00022692"/>
    </source>
</evidence>
<protein>
    <recommendedName>
        <fullName evidence="7">Protein MgtC</fullName>
    </recommendedName>
</protein>
<name>A0A318JHU8_9NEIS</name>
<dbReference type="PRINTS" id="PR01837">
    <property type="entry name" value="MGTCSAPBPROT"/>
</dbReference>
<dbReference type="GO" id="GO:0005886">
    <property type="term" value="C:plasma membrane"/>
    <property type="evidence" value="ECO:0007669"/>
    <property type="project" value="UniProtKB-SubCell"/>
</dbReference>
<dbReference type="Pfam" id="PF02308">
    <property type="entry name" value="MgtC"/>
    <property type="match status" value="1"/>
</dbReference>
<dbReference type="PANTHER" id="PTHR33778">
    <property type="entry name" value="PROTEIN MGTC"/>
    <property type="match status" value="1"/>
</dbReference>
<dbReference type="PANTHER" id="PTHR33778:SF1">
    <property type="entry name" value="MAGNESIUM TRANSPORTER YHID-RELATED"/>
    <property type="match status" value="1"/>
</dbReference>
<feature type="transmembrane region" description="Helical" evidence="7">
    <location>
        <begin position="60"/>
        <end position="78"/>
    </location>
</feature>
<proteinExistence type="inferred from homology"/>
<dbReference type="InterPro" id="IPR049177">
    <property type="entry name" value="MgtC_SapB_SrpB_YhiD_N"/>
</dbReference>
<evidence type="ECO:0000313" key="9">
    <source>
        <dbReference type="EMBL" id="PXX39832.1"/>
    </source>
</evidence>
<evidence type="ECO:0000256" key="6">
    <source>
        <dbReference type="ARBA" id="ARBA00023136"/>
    </source>
</evidence>
<gene>
    <name evidence="9" type="ORF">DFR38_1309</name>
</gene>
<keyword evidence="4 7" id="KW-0812">Transmembrane</keyword>